<dbReference type="SMART" id="SM00241">
    <property type="entry name" value="ZP"/>
    <property type="match status" value="1"/>
</dbReference>
<dbReference type="Pfam" id="PF00100">
    <property type="entry name" value="Zona_pellucida"/>
    <property type="match status" value="1"/>
</dbReference>
<protein>
    <recommendedName>
        <fullName evidence="2">ZP domain-containing protein</fullName>
    </recommendedName>
</protein>
<feature type="domain" description="ZP" evidence="2">
    <location>
        <begin position="543"/>
        <end position="791"/>
    </location>
</feature>
<gene>
    <name evidence="3" type="primary">LOC115414863</name>
</gene>
<reference evidence="3" key="3">
    <citation type="submission" date="2025-09" db="UniProtKB">
        <authorList>
            <consortium name="Ensembl"/>
        </authorList>
    </citation>
    <scope>IDENTIFICATION</scope>
</reference>
<evidence type="ECO:0000259" key="2">
    <source>
        <dbReference type="PROSITE" id="PS51034"/>
    </source>
</evidence>
<reference evidence="3" key="2">
    <citation type="submission" date="2025-08" db="UniProtKB">
        <authorList>
            <consortium name="Ensembl"/>
        </authorList>
    </citation>
    <scope>IDENTIFICATION</scope>
</reference>
<dbReference type="Pfam" id="PF26562">
    <property type="entry name" value="Ig-like"/>
    <property type="match status" value="1"/>
</dbReference>
<dbReference type="AlphaFoldDB" id="A0A673BL54"/>
<dbReference type="Pfam" id="PF23344">
    <property type="entry name" value="ZP-N"/>
    <property type="match status" value="1"/>
</dbReference>
<evidence type="ECO:0000256" key="1">
    <source>
        <dbReference type="ARBA" id="ARBA00023157"/>
    </source>
</evidence>
<dbReference type="PROSITE" id="PS51034">
    <property type="entry name" value="ZP_2"/>
    <property type="match status" value="1"/>
</dbReference>
<dbReference type="Gene3D" id="2.60.40.4100">
    <property type="entry name" value="Zona pellucida, ZP-C domain"/>
    <property type="match status" value="1"/>
</dbReference>
<dbReference type="InterPro" id="IPR042235">
    <property type="entry name" value="ZP-C_dom"/>
</dbReference>
<accession>A0A673BL54</accession>
<dbReference type="Ensembl" id="ENSSORT00005043594.1">
    <property type="protein sequence ID" value="ENSSORP00005042515.1"/>
    <property type="gene ID" value="ENSSORG00005019646.1"/>
</dbReference>
<organism evidence="3 4">
    <name type="scientific">Sphaeramia orbicularis</name>
    <name type="common">orbiculate cardinalfish</name>
    <dbReference type="NCBI Taxonomy" id="375764"/>
    <lineage>
        <taxon>Eukaryota</taxon>
        <taxon>Metazoa</taxon>
        <taxon>Chordata</taxon>
        <taxon>Craniata</taxon>
        <taxon>Vertebrata</taxon>
        <taxon>Euteleostomi</taxon>
        <taxon>Actinopterygii</taxon>
        <taxon>Neopterygii</taxon>
        <taxon>Teleostei</taxon>
        <taxon>Neoteleostei</taxon>
        <taxon>Acanthomorphata</taxon>
        <taxon>Gobiaria</taxon>
        <taxon>Kurtiformes</taxon>
        <taxon>Apogonoidei</taxon>
        <taxon>Apogonidae</taxon>
        <taxon>Apogoninae</taxon>
        <taxon>Sphaeramia</taxon>
    </lineage>
</organism>
<dbReference type="PANTHER" id="PTHR47130">
    <property type="entry name" value="SI:DKEY-19B23.11-RELATED"/>
    <property type="match status" value="1"/>
</dbReference>
<evidence type="ECO:0000313" key="4">
    <source>
        <dbReference type="Proteomes" id="UP000472271"/>
    </source>
</evidence>
<evidence type="ECO:0000313" key="3">
    <source>
        <dbReference type="Ensembl" id="ENSSORP00005042515.1"/>
    </source>
</evidence>
<reference evidence="3" key="1">
    <citation type="submission" date="2019-06" db="EMBL/GenBank/DDBJ databases">
        <authorList>
            <consortium name="Wellcome Sanger Institute Data Sharing"/>
        </authorList>
    </citation>
    <scope>NUCLEOTIDE SEQUENCE [LARGE SCALE GENOMIC DNA]</scope>
</reference>
<dbReference type="InterPro" id="IPR055356">
    <property type="entry name" value="ZP-N"/>
</dbReference>
<keyword evidence="1" id="KW-1015">Disulfide bond</keyword>
<dbReference type="PANTHER" id="PTHR47130:SF3">
    <property type="entry name" value="ZONA PELLUCIDA PROTEIN"/>
    <property type="match status" value="1"/>
</dbReference>
<proteinExistence type="predicted"/>
<dbReference type="InterPro" id="IPR001507">
    <property type="entry name" value="ZP_dom"/>
</dbReference>
<sequence length="802" mass="90791">IMRVDIGPLKGKILEVSGVINNSVILVTPRLASYCGFSMKIDPLGDAIVYASLQNCFALNVEDKVFKTVLNLRLYGNQMVEDELYQVAETCYYTDWAAREIICDRNYMEASERTSRLVHLMSLQKREGKMDQLLQNKGFKITKVVFFTPEERIMEVTEAQRAGYEIANTPTRLTLRSSKTAPETYIQQVKGVNMIVLKTSTVFEKKWQMTQIDAAAACPIQQGSISFTPYTIIWFLPKFIEPLISTNQPRLLEVFVGIDGHRLSPAEIAARGYAITVTDLHIIVHIPVGAVGGYFKDDQPFKTYTIEPMLELLWTEGTTLENTRYKVLFPITIPVPQIVDNTVAKERIFKVLLGPFGDDVALINITFPSGVLSAADCNVRGFNVQEHRSHNGSLKFLTLQVPFTDRLVLGNGYTVYSLHMTFGLMAALAGPFSFTARLEAQLLDISCDHANFYVLVKYGTHGAQFQTLLGKRTLSPDLAQQYNARENGTHFSVTVPFSAPDVVFEVRGSSIRSRLDVTLRNPQTGRHVKDFALTCQFYSTLTECFPNGTITTVAVKVESVPSLNPGQLTLRDPNCGPRFSDDRFAYFVFTANSCGTKRKVLLNTLLLRHILKVRVICYYVVNTTYALTFHTRARRSQPYAEAAKGKLQIAMRLALDDTYSAFHQDEDYPLTKFLQEPLYFEVELMTLTNPHVSLELENCWATVDKDGTSQPRWNLIINGCVNPVDPHQVVFHSVWVDARVKYPSHHKRFEVRTFSFMKDQDTMSPQVLSTNVRAQVSNMRLAKKKSINKKIRKNIKKNRNHK</sequence>
<dbReference type="InterPro" id="IPR058876">
    <property type="entry name" value="Ig-like_ZP"/>
</dbReference>
<keyword evidence="4" id="KW-1185">Reference proteome</keyword>
<name>A0A673BL54_9TELE</name>
<dbReference type="InterPro" id="IPR055355">
    <property type="entry name" value="ZP-C"/>
</dbReference>
<dbReference type="Proteomes" id="UP000472271">
    <property type="component" value="Chromosome 24"/>
</dbReference>